<feature type="non-terminal residue" evidence="5">
    <location>
        <position position="97"/>
    </location>
</feature>
<dbReference type="SUPFAM" id="SSF82199">
    <property type="entry name" value="SET domain"/>
    <property type="match status" value="1"/>
</dbReference>
<name>A0A1Y3B886_EURMA</name>
<keyword evidence="6" id="KW-1185">Reference proteome</keyword>
<accession>A0A1Y3B886</accession>
<dbReference type="Gene3D" id="2.170.270.10">
    <property type="entry name" value="SET domain"/>
    <property type="match status" value="1"/>
</dbReference>
<evidence type="ECO:0000256" key="3">
    <source>
        <dbReference type="ARBA" id="ARBA00022691"/>
    </source>
</evidence>
<dbReference type="GO" id="GO:0005737">
    <property type="term" value="C:cytoplasm"/>
    <property type="evidence" value="ECO:0007669"/>
    <property type="project" value="TreeGrafter"/>
</dbReference>
<evidence type="ECO:0000256" key="1">
    <source>
        <dbReference type="ARBA" id="ARBA00022603"/>
    </source>
</evidence>
<dbReference type="GO" id="GO:0008168">
    <property type="term" value="F:methyltransferase activity"/>
    <property type="evidence" value="ECO:0007669"/>
    <property type="project" value="UniProtKB-KW"/>
</dbReference>
<dbReference type="InterPro" id="IPR052097">
    <property type="entry name" value="SET-MYND_domain_protein"/>
</dbReference>
<evidence type="ECO:0008006" key="7">
    <source>
        <dbReference type="Google" id="ProtNLM"/>
    </source>
</evidence>
<reference evidence="5 6" key="1">
    <citation type="submission" date="2017-03" db="EMBL/GenBank/DDBJ databases">
        <title>Genome Survey of Euroglyphus maynei.</title>
        <authorList>
            <person name="Arlian L.G."/>
            <person name="Morgan M.S."/>
            <person name="Rider S.D."/>
        </authorList>
    </citation>
    <scope>NUCLEOTIDE SEQUENCE [LARGE SCALE GENOMIC DNA]</scope>
    <source>
        <strain evidence="5">Arlian Lab</strain>
        <tissue evidence="5">Whole body</tissue>
    </source>
</reference>
<protein>
    <recommendedName>
        <fullName evidence="7">SET domain-containing protein</fullName>
    </recommendedName>
</protein>
<dbReference type="PANTHER" id="PTHR46165">
    <property type="entry name" value="SET AND MYND DOMAIN-CONTAINING PROTEIN 4"/>
    <property type="match status" value="1"/>
</dbReference>
<evidence type="ECO:0000313" key="6">
    <source>
        <dbReference type="Proteomes" id="UP000194236"/>
    </source>
</evidence>
<dbReference type="EMBL" id="MUJZ01038421">
    <property type="protein sequence ID" value="OTF76244.1"/>
    <property type="molecule type" value="Genomic_DNA"/>
</dbReference>
<dbReference type="Proteomes" id="UP000194236">
    <property type="component" value="Unassembled WGS sequence"/>
</dbReference>
<gene>
    <name evidence="5" type="ORF">BLA29_012444</name>
</gene>
<dbReference type="OrthoDB" id="5945798at2759"/>
<evidence type="ECO:0000256" key="4">
    <source>
        <dbReference type="SAM" id="MobiDB-lite"/>
    </source>
</evidence>
<feature type="region of interest" description="Disordered" evidence="4">
    <location>
        <begin position="1"/>
        <end position="22"/>
    </location>
</feature>
<organism evidence="5 6">
    <name type="scientific">Euroglyphus maynei</name>
    <name type="common">Mayne's house dust mite</name>
    <dbReference type="NCBI Taxonomy" id="6958"/>
    <lineage>
        <taxon>Eukaryota</taxon>
        <taxon>Metazoa</taxon>
        <taxon>Ecdysozoa</taxon>
        <taxon>Arthropoda</taxon>
        <taxon>Chelicerata</taxon>
        <taxon>Arachnida</taxon>
        <taxon>Acari</taxon>
        <taxon>Acariformes</taxon>
        <taxon>Sarcoptiformes</taxon>
        <taxon>Astigmata</taxon>
        <taxon>Psoroptidia</taxon>
        <taxon>Analgoidea</taxon>
        <taxon>Pyroglyphidae</taxon>
        <taxon>Pyroglyphinae</taxon>
        <taxon>Euroglyphus</taxon>
    </lineage>
</organism>
<evidence type="ECO:0000256" key="2">
    <source>
        <dbReference type="ARBA" id="ARBA00022679"/>
    </source>
</evidence>
<comment type="caution">
    <text evidence="5">The sequence shown here is derived from an EMBL/GenBank/DDBJ whole genome shotgun (WGS) entry which is preliminary data.</text>
</comment>
<dbReference type="AlphaFoldDB" id="A0A1Y3B886"/>
<dbReference type="InterPro" id="IPR046341">
    <property type="entry name" value="SET_dom_sf"/>
</dbReference>
<dbReference type="PANTHER" id="PTHR46165:SF2">
    <property type="entry name" value="SET AND MYND DOMAIN-CONTAINING PROTEIN 4"/>
    <property type="match status" value="1"/>
</dbReference>
<keyword evidence="2" id="KW-0808">Transferase</keyword>
<feature type="compositionally biased region" description="Polar residues" evidence="4">
    <location>
        <begin position="1"/>
        <end position="10"/>
    </location>
</feature>
<dbReference type="GO" id="GO:0005634">
    <property type="term" value="C:nucleus"/>
    <property type="evidence" value="ECO:0007669"/>
    <property type="project" value="TreeGrafter"/>
</dbReference>
<dbReference type="GO" id="GO:0032259">
    <property type="term" value="P:methylation"/>
    <property type="evidence" value="ECO:0007669"/>
    <property type="project" value="UniProtKB-KW"/>
</dbReference>
<keyword evidence="3" id="KW-0949">S-adenosyl-L-methionine</keyword>
<keyword evidence="1" id="KW-0489">Methyltransferase</keyword>
<dbReference type="GO" id="GO:0042826">
    <property type="term" value="F:histone deacetylase binding"/>
    <property type="evidence" value="ECO:0007669"/>
    <property type="project" value="TreeGrafter"/>
</dbReference>
<proteinExistence type="predicted"/>
<sequence length="97" mass="11164">MAASFIQPQDINPGEEITNSYGPHPEMAFIKRQTLMAQNYYFNCRCEICRIEVDHYPNVLKCQNCSGPAVVIPESTINSECMNCWQSYENAAERMDY</sequence>
<evidence type="ECO:0000313" key="5">
    <source>
        <dbReference type="EMBL" id="OTF76244.1"/>
    </source>
</evidence>